<gene>
    <name evidence="1" type="ORF">BLIN9172_00571</name>
</gene>
<protein>
    <submittedName>
        <fullName evidence="1">Uncharacterized protein</fullName>
    </submittedName>
</protein>
<proteinExistence type="predicted"/>
<evidence type="ECO:0000313" key="1">
    <source>
        <dbReference type="EMBL" id="SMX67418.1"/>
    </source>
</evidence>
<sequence length="182" mass="19778">MTDDELATSLSHLLESSDAAAATDEPDIEARIRRLVGIVADKRLAVPGDIIDTLGAWRGWRAYDDYLDFAYNLARVKLHSPSAGKPIVGDGEELYWPFLALLKSHGVDTGLGELAASTGEFGLALADICWSAAEAEQLDIPSDLADLLVHWLPEADEVTETSRRRMSAAILRHHVDSDPDAT</sequence>
<organism evidence="1 2">
    <name type="scientific">Brevibacterium linens ATCC 9172</name>
    <dbReference type="NCBI Taxonomy" id="1255617"/>
    <lineage>
        <taxon>Bacteria</taxon>
        <taxon>Bacillati</taxon>
        <taxon>Actinomycetota</taxon>
        <taxon>Actinomycetes</taxon>
        <taxon>Micrococcales</taxon>
        <taxon>Brevibacteriaceae</taxon>
        <taxon>Brevibacterium</taxon>
    </lineage>
</organism>
<reference evidence="1 2" key="1">
    <citation type="submission" date="2017-03" db="EMBL/GenBank/DDBJ databases">
        <authorList>
            <person name="Afonso C.L."/>
            <person name="Miller P.J."/>
            <person name="Scott M.A."/>
            <person name="Spackman E."/>
            <person name="Goraichik I."/>
            <person name="Dimitrov K.M."/>
            <person name="Suarez D.L."/>
            <person name="Swayne D.E."/>
        </authorList>
    </citation>
    <scope>NUCLEOTIDE SEQUENCE [LARGE SCALE GENOMIC DNA]</scope>
    <source>
        <strain evidence="1 2">ATCC 9172</strain>
    </source>
</reference>
<dbReference type="Proteomes" id="UP000234641">
    <property type="component" value="Unassembled WGS sequence"/>
</dbReference>
<name>A0A2H1HWY4_BRELN</name>
<dbReference type="EMBL" id="FXYY01000002">
    <property type="protein sequence ID" value="SMX67418.1"/>
    <property type="molecule type" value="Genomic_DNA"/>
</dbReference>
<evidence type="ECO:0000313" key="2">
    <source>
        <dbReference type="Proteomes" id="UP000234641"/>
    </source>
</evidence>
<accession>A0A2H1HWY4</accession>
<dbReference type="AlphaFoldDB" id="A0A2H1HWY4"/>